<dbReference type="PROSITE" id="PS51406">
    <property type="entry name" value="FIBRINOGEN_C_2"/>
    <property type="match status" value="1"/>
</dbReference>
<dbReference type="SMART" id="SM00186">
    <property type="entry name" value="FBG"/>
    <property type="match status" value="1"/>
</dbReference>
<dbReference type="SUPFAM" id="SSF56496">
    <property type="entry name" value="Fibrinogen C-terminal domain-like"/>
    <property type="match status" value="1"/>
</dbReference>
<evidence type="ECO:0000313" key="5">
    <source>
        <dbReference type="EMBL" id="CAL4108361.1"/>
    </source>
</evidence>
<evidence type="ECO:0000313" key="6">
    <source>
        <dbReference type="Proteomes" id="UP001497623"/>
    </source>
</evidence>
<proteinExistence type="predicted"/>
<dbReference type="Gene3D" id="3.90.215.10">
    <property type="entry name" value="Gamma Fibrinogen, chain A, domain 1"/>
    <property type="match status" value="1"/>
</dbReference>
<dbReference type="FunFam" id="3.90.215.10:FF:000001">
    <property type="entry name" value="Tenascin isoform 1"/>
    <property type="match status" value="1"/>
</dbReference>
<keyword evidence="3" id="KW-0732">Signal</keyword>
<dbReference type="InterPro" id="IPR014716">
    <property type="entry name" value="Fibrinogen_a/b/g_C_1"/>
</dbReference>
<feature type="chain" id="PRO_5043932024" description="Fibrinogen C-terminal domain-containing protein" evidence="3">
    <location>
        <begin position="20"/>
        <end position="553"/>
    </location>
</feature>
<accession>A0AAV2R040</accession>
<dbReference type="InterPro" id="IPR050373">
    <property type="entry name" value="Fibrinogen_C-term_domain"/>
</dbReference>
<reference evidence="5 6" key="1">
    <citation type="submission" date="2024-05" db="EMBL/GenBank/DDBJ databases">
        <authorList>
            <person name="Wallberg A."/>
        </authorList>
    </citation>
    <scope>NUCLEOTIDE SEQUENCE [LARGE SCALE GENOMIC DNA]</scope>
</reference>
<dbReference type="Gene3D" id="1.20.5.170">
    <property type="match status" value="1"/>
</dbReference>
<dbReference type="CDD" id="cd00087">
    <property type="entry name" value="FReD"/>
    <property type="match status" value="1"/>
</dbReference>
<dbReference type="AlphaFoldDB" id="A0AAV2R040"/>
<sequence length="553" mass="62380">MKNIYILVFIFSFLKYGKTEITKEDMQLLENNILEAISHLSWKIDGVSSKVTNIEERIVILEPQIGITENVVDDINEKISLIPRETKQIVTSIDQMTISVIDSVVTGLNVLRHNITLEDKEEYTKITEHFEGINSTLNSLEIKIEKDLENVTQEITSRTYNVETNIGIKMKEEITPIKKAVDIAYNAIHPKVVNINSEVALIKSSINTIQPKVVNINSEVAVIKSSINTIQPKVVNINSEVELTKSQINAIQPKVVNIYNEVELIKSNINAIQPKVGSIYNEVELTKSNINAIQPKVFSLYNDVEIIISNISDVKKNISQKLESIKEGVQDLMPQRNCADLYNQGRNISGPAKIAPKGCCNIVSVICDQDSDGGGWTIIQKRQVVEPRENFNRGWEDYSRGFGNMTGSGEYWMGLALLHTLSQQGNQELHIELEDWEGDTRWAKYSTFYVGPPEDNYRLKITGYSGRAGDAMYYSNGQAFSTHDRDNDAASSRSCASIYKSGWWYDSCALANLNGEPHRGTATKKYHGIRWNQWRGSEYSLRGVTMKIRPTTE</sequence>
<name>A0AAV2R040_MEGNR</name>
<comment type="function">
    <text evidence="2">Lectin involved in innate immunity. Agglutinates all types of human erythrocytes, Gram-positive and Gram-negative bacteria. Has a stronger agglutinating activity towards Gram-negative bacteria than towards Gram-positive bacteria. Specifically recognizes acetyl group-containing substances on agglutinated cells. The hemagglutinating activity was inhibited by EDTA, acetyl group-containing mono- and disaccharides, N-acetyl derivatives of amino acids, other acetyl group-containing substances, propionamide and benzamide. Enhances the antimicrobial activity of big defensin against Gram-positive bacteria but not against Gram-negative bacteria.</text>
</comment>
<dbReference type="InterPro" id="IPR002181">
    <property type="entry name" value="Fibrinogen_a/b/g_C_dom"/>
</dbReference>
<dbReference type="GO" id="GO:0030246">
    <property type="term" value="F:carbohydrate binding"/>
    <property type="evidence" value="ECO:0007669"/>
    <property type="project" value="UniProtKB-ARBA"/>
</dbReference>
<protein>
    <recommendedName>
        <fullName evidence="4">Fibrinogen C-terminal domain-containing protein</fullName>
    </recommendedName>
</protein>
<evidence type="ECO:0000256" key="1">
    <source>
        <dbReference type="ARBA" id="ARBA00023157"/>
    </source>
</evidence>
<evidence type="ECO:0000256" key="2">
    <source>
        <dbReference type="ARBA" id="ARBA00053344"/>
    </source>
</evidence>
<gene>
    <name evidence="5" type="ORF">MNOR_LOCUS18867</name>
</gene>
<dbReference type="InterPro" id="IPR036056">
    <property type="entry name" value="Fibrinogen-like_C"/>
</dbReference>
<dbReference type="EMBL" id="CAXKWB010013731">
    <property type="protein sequence ID" value="CAL4108361.1"/>
    <property type="molecule type" value="Genomic_DNA"/>
</dbReference>
<keyword evidence="1" id="KW-1015">Disulfide bond</keyword>
<dbReference type="InterPro" id="IPR020837">
    <property type="entry name" value="Fibrinogen_CS"/>
</dbReference>
<dbReference type="Proteomes" id="UP001497623">
    <property type="component" value="Unassembled WGS sequence"/>
</dbReference>
<organism evidence="5 6">
    <name type="scientific">Meganyctiphanes norvegica</name>
    <name type="common">Northern krill</name>
    <name type="synonym">Thysanopoda norvegica</name>
    <dbReference type="NCBI Taxonomy" id="48144"/>
    <lineage>
        <taxon>Eukaryota</taxon>
        <taxon>Metazoa</taxon>
        <taxon>Ecdysozoa</taxon>
        <taxon>Arthropoda</taxon>
        <taxon>Crustacea</taxon>
        <taxon>Multicrustacea</taxon>
        <taxon>Malacostraca</taxon>
        <taxon>Eumalacostraca</taxon>
        <taxon>Eucarida</taxon>
        <taxon>Euphausiacea</taxon>
        <taxon>Euphausiidae</taxon>
        <taxon>Meganyctiphanes</taxon>
    </lineage>
</organism>
<feature type="signal peptide" evidence="3">
    <location>
        <begin position="1"/>
        <end position="19"/>
    </location>
</feature>
<dbReference type="PANTHER" id="PTHR19143">
    <property type="entry name" value="FIBRINOGEN/TENASCIN/ANGIOPOEITIN"/>
    <property type="match status" value="1"/>
</dbReference>
<evidence type="ECO:0000259" key="4">
    <source>
        <dbReference type="PROSITE" id="PS51406"/>
    </source>
</evidence>
<dbReference type="GO" id="GO:0005615">
    <property type="term" value="C:extracellular space"/>
    <property type="evidence" value="ECO:0007669"/>
    <property type="project" value="TreeGrafter"/>
</dbReference>
<comment type="caution">
    <text evidence="5">The sequence shown here is derived from an EMBL/GenBank/DDBJ whole genome shotgun (WGS) entry which is preliminary data.</text>
</comment>
<dbReference type="PROSITE" id="PS00514">
    <property type="entry name" value="FIBRINOGEN_C_1"/>
    <property type="match status" value="1"/>
</dbReference>
<keyword evidence="6" id="KW-1185">Reference proteome</keyword>
<feature type="domain" description="Fibrinogen C-terminal" evidence="4">
    <location>
        <begin position="329"/>
        <end position="552"/>
    </location>
</feature>
<evidence type="ECO:0000256" key="3">
    <source>
        <dbReference type="SAM" id="SignalP"/>
    </source>
</evidence>
<dbReference type="Pfam" id="PF00147">
    <property type="entry name" value="Fibrinogen_C"/>
    <property type="match status" value="1"/>
</dbReference>